<feature type="domain" description="Flagellin N-terminal" evidence="6">
    <location>
        <begin position="12"/>
        <end position="141"/>
    </location>
</feature>
<evidence type="ECO:0000256" key="3">
    <source>
        <dbReference type="ARBA" id="ARBA00023143"/>
    </source>
</evidence>
<feature type="coiled-coil region" evidence="5">
    <location>
        <begin position="492"/>
        <end position="522"/>
    </location>
</feature>
<reference evidence="8 9" key="1">
    <citation type="submission" date="2016-05" db="EMBL/GenBank/DDBJ databases">
        <title>Genomic Taxonomy of the Vibrionaceae.</title>
        <authorList>
            <person name="Gomez-Gil B."/>
            <person name="Enciso-Ibarra J."/>
        </authorList>
    </citation>
    <scope>NUCLEOTIDE SEQUENCE [LARGE SCALE GENOMIC DNA]</scope>
    <source>
        <strain evidence="8 9">CAIM 1920</strain>
    </source>
</reference>
<feature type="domain" description="Flagellin C-terminal" evidence="7">
    <location>
        <begin position="499"/>
        <end position="584"/>
    </location>
</feature>
<gene>
    <name evidence="8" type="ORF">A8L45_00130</name>
</gene>
<evidence type="ECO:0000259" key="7">
    <source>
        <dbReference type="Pfam" id="PF00700"/>
    </source>
</evidence>
<dbReference type="Proteomes" id="UP000094936">
    <property type="component" value="Unassembled WGS sequence"/>
</dbReference>
<evidence type="ECO:0000256" key="4">
    <source>
        <dbReference type="RuleBase" id="RU362073"/>
    </source>
</evidence>
<dbReference type="GO" id="GO:0009288">
    <property type="term" value="C:bacterial-type flagellum"/>
    <property type="evidence" value="ECO:0007669"/>
    <property type="project" value="UniProtKB-SubCell"/>
</dbReference>
<name>A0A1C3ES52_9GAMM</name>
<dbReference type="Pfam" id="PF00700">
    <property type="entry name" value="Flagellin_C"/>
    <property type="match status" value="1"/>
</dbReference>
<sequence length="585" mass="63391">MGGHIVNDFQGMMAHRHLSNTSRAQSESIDRLASGTRIHSAKDDAAGLHLSTRLTAQTRGYDTSIRNLNDSLSVLQTASAAMEESYSMLQRMREMALQSLNGSMGKQERIALQEEVSALKDEINRIAETTSFGGKKLLNGSMDNTAIQAGAEAGEAMKLSLDSLRSSEQANTVFTATQAMSAGWTVPTSNFAVNHGNQIVITKFEVPNPAGSTLNDTINTPYAVTFEAEEFDRAHENTPGSNFYHMGFYPFNQWNRPGGVDISAAGFQLTGPSFSDETFVGHIQDGPPPESLPEALEFDTALTQGLYRAEVRFKGVGGDHQFNLSMEGTTTSSTHNITTNGWEYADLGTRSVTTEQPTFRLEYPTDYMPGGGMLFKAIDKIRFTPLDETTQDTLELDSVTYQASQGATLGEVVDGLNAMQNSSFSSPNVTDVTFSVTNDYRLKAEMNSEAGTHSELRIAGNLATLMGDYDEHGLVMTARTDGSYQDIDISTLAGAQDAIAAIDSTLERLDAQRADIAAMENRIGHTLNSLETNKINITGANGKILDTQIGKETVSMSKMAMLQNATMTMLGQANNLPLNALQLLR</sequence>
<evidence type="ECO:0000313" key="9">
    <source>
        <dbReference type="Proteomes" id="UP000094936"/>
    </source>
</evidence>
<dbReference type="PANTHER" id="PTHR42792">
    <property type="entry name" value="FLAGELLIN"/>
    <property type="match status" value="1"/>
</dbReference>
<dbReference type="InterPro" id="IPR001492">
    <property type="entry name" value="Flagellin"/>
</dbReference>
<comment type="subcellular location">
    <subcellularLocation>
        <location evidence="4">Secreted</location>
    </subcellularLocation>
    <subcellularLocation>
        <location evidence="4">Bacterial flagellum</location>
    </subcellularLocation>
</comment>
<evidence type="ECO:0000256" key="5">
    <source>
        <dbReference type="SAM" id="Coils"/>
    </source>
</evidence>
<dbReference type="Gene3D" id="6.10.10.10">
    <property type="entry name" value="Flagellar export chaperone, C-terminal domain"/>
    <property type="match status" value="1"/>
</dbReference>
<dbReference type="InterPro" id="IPR046358">
    <property type="entry name" value="Flagellin_C"/>
</dbReference>
<dbReference type="InterPro" id="IPR042187">
    <property type="entry name" value="Flagellin_C_sub2"/>
</dbReference>
<dbReference type="PRINTS" id="PR00207">
    <property type="entry name" value="FLAGELLIN"/>
</dbReference>
<dbReference type="GO" id="GO:0005576">
    <property type="term" value="C:extracellular region"/>
    <property type="evidence" value="ECO:0007669"/>
    <property type="project" value="UniProtKB-SubCell"/>
</dbReference>
<keyword evidence="2 4" id="KW-0964">Secreted</keyword>
<accession>A0A1C3ES52</accession>
<evidence type="ECO:0000256" key="1">
    <source>
        <dbReference type="ARBA" id="ARBA00005709"/>
    </source>
</evidence>
<dbReference type="PANTHER" id="PTHR42792:SF2">
    <property type="entry name" value="FLAGELLIN"/>
    <property type="match status" value="1"/>
</dbReference>
<keyword evidence="9" id="KW-1185">Reference proteome</keyword>
<comment type="function">
    <text evidence="4">Flagellin is the subunit protein which polymerizes to form the filaments of bacterial flagella.</text>
</comment>
<dbReference type="Pfam" id="PF00669">
    <property type="entry name" value="Flagellin_N"/>
    <property type="match status" value="1"/>
</dbReference>
<keyword evidence="3 4" id="KW-0975">Bacterial flagellum</keyword>
<dbReference type="RefSeq" id="WP_068897970.1">
    <property type="nucleotide sequence ID" value="NZ_JBHUIF010000002.1"/>
</dbReference>
<dbReference type="Gene3D" id="1.20.1330.10">
    <property type="entry name" value="f41 fragment of flagellin, N-terminal domain"/>
    <property type="match status" value="2"/>
</dbReference>
<dbReference type="InterPro" id="IPR001029">
    <property type="entry name" value="Flagellin_N"/>
</dbReference>
<protein>
    <recommendedName>
        <fullName evidence="4">Flagellin</fullName>
    </recommendedName>
</protein>
<dbReference type="STRING" id="1080227.A8L45_00130"/>
<dbReference type="GO" id="GO:0005198">
    <property type="term" value="F:structural molecule activity"/>
    <property type="evidence" value="ECO:0007669"/>
    <property type="project" value="UniProtKB-UniRule"/>
</dbReference>
<dbReference type="SUPFAM" id="SSF64518">
    <property type="entry name" value="Phase 1 flagellin"/>
    <property type="match status" value="1"/>
</dbReference>
<evidence type="ECO:0000313" key="8">
    <source>
        <dbReference type="EMBL" id="ODA36054.1"/>
    </source>
</evidence>
<comment type="similarity">
    <text evidence="1 4">Belongs to the bacterial flagellin family.</text>
</comment>
<comment type="caution">
    <text evidence="8">The sequence shown here is derived from an EMBL/GenBank/DDBJ whole genome shotgun (WGS) entry which is preliminary data.</text>
</comment>
<dbReference type="AlphaFoldDB" id="A0A1C3ES52"/>
<organism evidence="8 9">
    <name type="scientific">Veronia pacifica</name>
    <dbReference type="NCBI Taxonomy" id="1080227"/>
    <lineage>
        <taxon>Bacteria</taxon>
        <taxon>Pseudomonadati</taxon>
        <taxon>Pseudomonadota</taxon>
        <taxon>Gammaproteobacteria</taxon>
        <taxon>Vibrionales</taxon>
        <taxon>Vibrionaceae</taxon>
        <taxon>Veronia</taxon>
    </lineage>
</organism>
<evidence type="ECO:0000259" key="6">
    <source>
        <dbReference type="Pfam" id="PF00669"/>
    </source>
</evidence>
<evidence type="ECO:0000256" key="2">
    <source>
        <dbReference type="ARBA" id="ARBA00022525"/>
    </source>
</evidence>
<keyword evidence="5" id="KW-0175">Coiled coil</keyword>
<proteinExistence type="inferred from homology"/>
<dbReference type="EMBL" id="LYBM01000001">
    <property type="protein sequence ID" value="ODA36054.1"/>
    <property type="molecule type" value="Genomic_DNA"/>
</dbReference>